<evidence type="ECO:0000313" key="3">
    <source>
        <dbReference type="Proteomes" id="UP000466396"/>
    </source>
</evidence>
<organism evidence="2 3">
    <name type="scientific">Mycobacterium lacus</name>
    <dbReference type="NCBI Taxonomy" id="169765"/>
    <lineage>
        <taxon>Bacteria</taxon>
        <taxon>Bacillati</taxon>
        <taxon>Actinomycetota</taxon>
        <taxon>Actinomycetes</taxon>
        <taxon>Mycobacteriales</taxon>
        <taxon>Mycobacteriaceae</taxon>
        <taxon>Mycobacterium</taxon>
    </lineage>
</organism>
<accession>A0A7I7NUB4</accession>
<dbReference type="Proteomes" id="UP000466396">
    <property type="component" value="Chromosome"/>
</dbReference>
<dbReference type="RefSeq" id="WP_139822609.1">
    <property type="nucleotide sequence ID" value="NZ_AP022581.1"/>
</dbReference>
<dbReference type="OrthoDB" id="34067at2"/>
<evidence type="ECO:0000313" key="2">
    <source>
        <dbReference type="EMBL" id="BBX99117.1"/>
    </source>
</evidence>
<dbReference type="AlphaFoldDB" id="A0A7I7NUB4"/>
<sequence length="323" mass="34356">MAVELNPAAARGLAAGGSGMLLNTERIARIFGGESPMIAVDIPDLVDWLNSSGVSAIPLAEVMSVTAGAVVAVSATPETVGLALKSQPGVRKIHVVQSVHSGDTHTVAYTIEHLLASDPFVCTQRQADIAAAIKSSGGRIMFTGVGTDLTVRSRGRAGLIHLDDPIIKPGECLSAHSFFEIGLANLRADENSAFLVNGHCRANGMIASRDSELRAGPEPAEWVEHRHQIARTGMDLHIRDNQLAECRLDGRDIKDDIARWTRDYGLRITECSIGTNAQVLTGADWSLNSLMNEGAQGIHVGFGRPVDGIHFDFICPEVALVTG</sequence>
<dbReference type="InterPro" id="IPR058799">
    <property type="entry name" value="CgnE_B"/>
</dbReference>
<dbReference type="KEGG" id="mlj:MLAC_44110"/>
<evidence type="ECO:0000259" key="1">
    <source>
        <dbReference type="Pfam" id="PF26231"/>
    </source>
</evidence>
<name>A0A7I7NUB4_9MYCO</name>
<gene>
    <name evidence="2" type="ORF">MLAC_44110</name>
</gene>
<keyword evidence="3" id="KW-1185">Reference proteome</keyword>
<dbReference type="Pfam" id="PF26231">
    <property type="entry name" value="CgnE_B"/>
    <property type="match status" value="1"/>
</dbReference>
<dbReference type="EMBL" id="AP022581">
    <property type="protein sequence ID" value="BBX99117.1"/>
    <property type="molecule type" value="Genomic_DNA"/>
</dbReference>
<feature type="domain" description="Crocagin biosynthetic protein CgnE/B" evidence="1">
    <location>
        <begin position="35"/>
        <end position="319"/>
    </location>
</feature>
<reference evidence="2 3" key="1">
    <citation type="journal article" date="2019" name="Emerg. Microbes Infect.">
        <title>Comprehensive subspecies identification of 175 nontuberculous mycobacteria species based on 7547 genomic profiles.</title>
        <authorList>
            <person name="Matsumoto Y."/>
            <person name="Kinjo T."/>
            <person name="Motooka D."/>
            <person name="Nabeya D."/>
            <person name="Jung N."/>
            <person name="Uechi K."/>
            <person name="Horii T."/>
            <person name="Iida T."/>
            <person name="Fujita J."/>
            <person name="Nakamura S."/>
        </authorList>
    </citation>
    <scope>NUCLEOTIDE SEQUENCE [LARGE SCALE GENOMIC DNA]</scope>
    <source>
        <strain evidence="2 3">JCM 15657</strain>
    </source>
</reference>
<protein>
    <recommendedName>
        <fullName evidence="1">Crocagin biosynthetic protein CgnE/B domain-containing protein</fullName>
    </recommendedName>
</protein>
<proteinExistence type="predicted"/>